<dbReference type="EMBL" id="CM042011">
    <property type="protein sequence ID" value="KAI3768852.1"/>
    <property type="molecule type" value="Genomic_DNA"/>
</dbReference>
<accession>A0ACB9FDZ3</accession>
<reference evidence="1 2" key="2">
    <citation type="journal article" date="2022" name="Mol. Ecol. Resour.">
        <title>The genomes of chicory, endive, great burdock and yacon provide insights into Asteraceae paleo-polyploidization history and plant inulin production.</title>
        <authorList>
            <person name="Fan W."/>
            <person name="Wang S."/>
            <person name="Wang H."/>
            <person name="Wang A."/>
            <person name="Jiang F."/>
            <person name="Liu H."/>
            <person name="Zhao H."/>
            <person name="Xu D."/>
            <person name="Zhang Y."/>
        </authorList>
    </citation>
    <scope>NUCLEOTIDE SEQUENCE [LARGE SCALE GENOMIC DNA]</scope>
    <source>
        <strain evidence="2">cv. Punajuju</strain>
        <tissue evidence="1">Leaves</tissue>
    </source>
</reference>
<organism evidence="1 2">
    <name type="scientific">Cichorium intybus</name>
    <name type="common">Chicory</name>
    <dbReference type="NCBI Taxonomy" id="13427"/>
    <lineage>
        <taxon>Eukaryota</taxon>
        <taxon>Viridiplantae</taxon>
        <taxon>Streptophyta</taxon>
        <taxon>Embryophyta</taxon>
        <taxon>Tracheophyta</taxon>
        <taxon>Spermatophyta</taxon>
        <taxon>Magnoliopsida</taxon>
        <taxon>eudicotyledons</taxon>
        <taxon>Gunneridae</taxon>
        <taxon>Pentapetalae</taxon>
        <taxon>asterids</taxon>
        <taxon>campanulids</taxon>
        <taxon>Asterales</taxon>
        <taxon>Asteraceae</taxon>
        <taxon>Cichorioideae</taxon>
        <taxon>Cichorieae</taxon>
        <taxon>Cichoriinae</taxon>
        <taxon>Cichorium</taxon>
    </lineage>
</organism>
<reference evidence="2" key="1">
    <citation type="journal article" date="2022" name="Mol. Ecol. Resour.">
        <title>The genomes of chicory, endive, great burdock and yacon provide insights into Asteraceae palaeo-polyploidization history and plant inulin production.</title>
        <authorList>
            <person name="Fan W."/>
            <person name="Wang S."/>
            <person name="Wang H."/>
            <person name="Wang A."/>
            <person name="Jiang F."/>
            <person name="Liu H."/>
            <person name="Zhao H."/>
            <person name="Xu D."/>
            <person name="Zhang Y."/>
        </authorList>
    </citation>
    <scope>NUCLEOTIDE SEQUENCE [LARGE SCALE GENOMIC DNA]</scope>
    <source>
        <strain evidence="2">cv. Punajuju</strain>
    </source>
</reference>
<dbReference type="Proteomes" id="UP001055811">
    <property type="component" value="Linkage Group LG03"/>
</dbReference>
<sequence>MTSSLLKVVEDFVLNSNNLALHLFGNSCVPLLSRLEFNSSSLVSWIGDDCRFRSINNDHVTTDASLSGTWRLLWTTEKEQLFIIKNASFFGTKAGDVLQVIDVEKRKLNNVRSNMDMTSSQRVNFRYAHKLLDSSPLLFQPVKFYLKSNTNCNSNCCICYTFLR</sequence>
<gene>
    <name evidence="1" type="ORF">L2E82_19688</name>
</gene>
<proteinExistence type="predicted"/>
<keyword evidence="2" id="KW-1185">Reference proteome</keyword>
<comment type="caution">
    <text evidence="1">The sequence shown here is derived from an EMBL/GenBank/DDBJ whole genome shotgun (WGS) entry which is preliminary data.</text>
</comment>
<name>A0ACB9FDZ3_CICIN</name>
<evidence type="ECO:0000313" key="2">
    <source>
        <dbReference type="Proteomes" id="UP001055811"/>
    </source>
</evidence>
<evidence type="ECO:0000313" key="1">
    <source>
        <dbReference type="EMBL" id="KAI3768852.1"/>
    </source>
</evidence>
<protein>
    <submittedName>
        <fullName evidence="1">Uncharacterized protein</fullName>
    </submittedName>
</protein>